<organism evidence="5 6">
    <name type="scientific">Sterolibacterium denitrificans</name>
    <dbReference type="NCBI Taxonomy" id="157592"/>
    <lineage>
        <taxon>Bacteria</taxon>
        <taxon>Pseudomonadati</taxon>
        <taxon>Pseudomonadota</taxon>
        <taxon>Betaproteobacteria</taxon>
        <taxon>Nitrosomonadales</taxon>
        <taxon>Sterolibacteriaceae</taxon>
        <taxon>Sterolibacterium</taxon>
    </lineage>
</organism>
<dbReference type="NCBIfam" id="TIGR02550">
    <property type="entry name" value="flagell_flgL"/>
    <property type="match status" value="1"/>
</dbReference>
<dbReference type="InterPro" id="IPR001492">
    <property type="entry name" value="Flagellin"/>
</dbReference>
<dbReference type="PANTHER" id="PTHR42792:SF1">
    <property type="entry name" value="FLAGELLAR HOOK-ASSOCIATED PROTEIN 3"/>
    <property type="match status" value="1"/>
</dbReference>
<dbReference type="Pfam" id="PF00700">
    <property type="entry name" value="Flagellin_C"/>
    <property type="match status" value="1"/>
</dbReference>
<dbReference type="AlphaFoldDB" id="A0A656Z8I7"/>
<comment type="similarity">
    <text evidence="3">Belongs to the bacterial flagellin family.</text>
</comment>
<dbReference type="InterPro" id="IPR013384">
    <property type="entry name" value="Flagell_FlgL"/>
</dbReference>
<dbReference type="GO" id="GO:0005198">
    <property type="term" value="F:structural molecule activity"/>
    <property type="evidence" value="ECO:0007669"/>
    <property type="project" value="InterPro"/>
</dbReference>
<proteinExistence type="inferred from homology"/>
<evidence type="ECO:0000256" key="2">
    <source>
        <dbReference type="ARBA" id="ARBA00004613"/>
    </source>
</evidence>
<name>A0A656Z8I7_9PROT</name>
<protein>
    <submittedName>
        <fullName evidence="5">Uncharacterized protein</fullName>
    </submittedName>
</protein>
<dbReference type="GO" id="GO:0071973">
    <property type="term" value="P:bacterial-type flagellum-dependent cell motility"/>
    <property type="evidence" value="ECO:0007669"/>
    <property type="project" value="InterPro"/>
</dbReference>
<keyword evidence="6" id="KW-1185">Reference proteome</keyword>
<sequence>MRVSSGMIFDAGISSLGKQSAQLLQLQQQLSTGRKVLTPADDPVAAVGILEAKQALDMTQQYAKTHDNANSILSFAESQLKSAGAVLGEARTLVLQAGNPGLSDADRKSIAAQLRADFEQLLGLANTQDASGQYIFSGYMGNTQPFGGTVETGVSYFGDDGQRYLQVSSSQQLAVSDSGNGIFNRIANGNGVFALDYAGTNAGTAVIGGGSVINASRWHDASNSGNLEIRFWVDDGGTIGPANAVYYDLVDADTSKSLFTDDVSTAGGVGNSYTHAYVPGQPISFSGLAAPYNDFGINVTLTGQPADGDSFSVKNSTSQSVFESLRRIIDVLEQPIVPGSNDQARMSSEIALAIGNFDQAEQNFLTARSGIGSRMNRVESLQTLNTDLDVQYQQSLSNLQDVDYVQALSDLTRMQIQLQAAQQTFVQMSQLSLFNYI</sequence>
<dbReference type="InterPro" id="IPR046358">
    <property type="entry name" value="Flagellin_C"/>
</dbReference>
<gene>
    <name evidence="5" type="ORF">ACY05_01915</name>
</gene>
<dbReference type="GO" id="GO:0009424">
    <property type="term" value="C:bacterial-type flagellum hook"/>
    <property type="evidence" value="ECO:0007669"/>
    <property type="project" value="InterPro"/>
</dbReference>
<dbReference type="RefSeq" id="WP_083522837.1">
    <property type="nucleotide sequence ID" value="NZ_LFZK01000001.1"/>
</dbReference>
<evidence type="ECO:0000256" key="3">
    <source>
        <dbReference type="ARBA" id="ARBA00005709"/>
    </source>
</evidence>
<dbReference type="InterPro" id="IPR001029">
    <property type="entry name" value="Flagellin_N"/>
</dbReference>
<dbReference type="OrthoDB" id="9768249at2"/>
<reference evidence="5 6" key="1">
    <citation type="journal article" date="2016" name="ISME J.">
        <title>Integrated multi-omics analyses reveal the biochemical mechanisms and phylogenetic relevance of anaerobic androgen biodegradation in the environment.</title>
        <authorList>
            <person name="Yang F.C."/>
            <person name="Chen Y.L."/>
            <person name="Tang S.L."/>
            <person name="Yu C.P."/>
            <person name="Wang P.H."/>
            <person name="Ismail W."/>
            <person name="Wang C.H."/>
            <person name="Ding J.Y."/>
            <person name="Yang C.Y."/>
            <person name="Yang C.Y."/>
            <person name="Chiang Y.R."/>
        </authorList>
    </citation>
    <scope>NUCLEOTIDE SEQUENCE [LARGE SCALE GENOMIC DNA]</scope>
    <source>
        <strain evidence="5 6">DSM 13999</strain>
    </source>
</reference>
<comment type="caution">
    <text evidence="5">The sequence shown here is derived from an EMBL/GenBank/DDBJ whole genome shotgun (WGS) entry which is preliminary data.</text>
</comment>
<dbReference type="GO" id="GO:0005576">
    <property type="term" value="C:extracellular region"/>
    <property type="evidence" value="ECO:0007669"/>
    <property type="project" value="UniProtKB-SubCell"/>
</dbReference>
<dbReference type="Proteomes" id="UP000243416">
    <property type="component" value="Unassembled WGS sequence"/>
</dbReference>
<dbReference type="Gene3D" id="1.20.1330.10">
    <property type="entry name" value="f41 fragment of flagellin, N-terminal domain"/>
    <property type="match status" value="2"/>
</dbReference>
<evidence type="ECO:0000256" key="4">
    <source>
        <dbReference type="ARBA" id="ARBA00023143"/>
    </source>
</evidence>
<dbReference type="PANTHER" id="PTHR42792">
    <property type="entry name" value="FLAGELLIN"/>
    <property type="match status" value="1"/>
</dbReference>
<dbReference type="SUPFAM" id="SSF64518">
    <property type="entry name" value="Phase 1 flagellin"/>
    <property type="match status" value="1"/>
</dbReference>
<keyword evidence="4" id="KW-0975">Bacterial flagellum</keyword>
<dbReference type="EMBL" id="LFZK01000001">
    <property type="protein sequence ID" value="KYC29310.1"/>
    <property type="molecule type" value="Genomic_DNA"/>
</dbReference>
<evidence type="ECO:0000313" key="5">
    <source>
        <dbReference type="EMBL" id="KYC29310.1"/>
    </source>
</evidence>
<evidence type="ECO:0000313" key="6">
    <source>
        <dbReference type="Proteomes" id="UP000243416"/>
    </source>
</evidence>
<comment type="subcellular location">
    <subcellularLocation>
        <location evidence="1">Bacterial flagellum</location>
    </subcellularLocation>
    <subcellularLocation>
        <location evidence="2">Secreted</location>
    </subcellularLocation>
</comment>
<dbReference type="Pfam" id="PF00669">
    <property type="entry name" value="Flagellin_N"/>
    <property type="match status" value="1"/>
</dbReference>
<accession>A0A656Z8I7</accession>
<evidence type="ECO:0000256" key="1">
    <source>
        <dbReference type="ARBA" id="ARBA00004365"/>
    </source>
</evidence>